<dbReference type="KEGG" id="mpi:Mpet_0930"/>
<keyword evidence="7 12" id="KW-1133">Transmembrane helix</keyword>
<dbReference type="STRING" id="679926.Mpet_0930"/>
<keyword evidence="11 12" id="KW-1208">Phospholipid metabolism</keyword>
<dbReference type="InterPro" id="IPR050475">
    <property type="entry name" value="Prenyltransferase_related"/>
</dbReference>
<reference evidence="13 14" key="1">
    <citation type="journal article" date="2010" name="Stand. Genomic Sci.">
        <title>Complete genome sequence of Methanoplanus petrolearius type strain (SEBR 4847).</title>
        <authorList>
            <person name="Brambilla E."/>
            <person name="Djao O.D."/>
            <person name="Daligault H."/>
            <person name="Lapidus A."/>
            <person name="Lucas S."/>
            <person name="Hammon N."/>
            <person name="Nolan M."/>
            <person name="Tice H."/>
            <person name="Cheng J.F."/>
            <person name="Han C."/>
            <person name="Tapia R."/>
            <person name="Goodwin L."/>
            <person name="Pitluck S."/>
            <person name="Liolios K."/>
            <person name="Ivanova N."/>
            <person name="Mavromatis K."/>
            <person name="Mikhailova N."/>
            <person name="Pati A."/>
            <person name="Chen A."/>
            <person name="Palaniappan K."/>
            <person name="Land M."/>
            <person name="Hauser L."/>
            <person name="Chang Y.J."/>
            <person name="Jeffries C.D."/>
            <person name="Rohde M."/>
            <person name="Spring S."/>
            <person name="Sikorski J."/>
            <person name="Goker M."/>
            <person name="Woyke T."/>
            <person name="Bristow J."/>
            <person name="Eisen J.A."/>
            <person name="Markowitz V."/>
            <person name="Hugenholtz P."/>
            <person name="Kyrpides N.C."/>
            <person name="Klenk H.P."/>
        </authorList>
    </citation>
    <scope>NUCLEOTIDE SEQUENCE [LARGE SCALE GENOMIC DNA]</scope>
    <source>
        <strain evidence="14">DSM 11571 / OCM 486 / SEBR 4847</strain>
    </source>
</reference>
<feature type="transmembrane region" description="Helical" evidence="12">
    <location>
        <begin position="234"/>
        <end position="258"/>
    </location>
</feature>
<evidence type="ECO:0000256" key="10">
    <source>
        <dbReference type="ARBA" id="ARBA00023209"/>
    </source>
</evidence>
<evidence type="ECO:0000256" key="11">
    <source>
        <dbReference type="ARBA" id="ARBA00023264"/>
    </source>
</evidence>
<evidence type="ECO:0000256" key="5">
    <source>
        <dbReference type="ARBA" id="ARBA00022692"/>
    </source>
</evidence>
<sequence length="290" mass="30662">MSQAAYIRITRPVNSLFAGFAVLLGVIIAAGPFDLLSPGAPPLYIYPALITAVALITAAGNVINDYFDRDIDAVNRPDRPIPSGEISPKAALAYSIVLFIAGIVASLFTNLLCIAIAILNSALLALYASSLKGVPLAGNIAVSYLTASIFLFGGATFGPFGLMQNFYVALIVFLAILARELLKDAEDIEGDSKGGARTLPMTIGVKKTGILCFVLSLIAVIISLLPVFRWWSPAYLLLIVIADLVIMAGATNGLYADTPADLRRTKATSILKYGMFLSLVIFIASAMLIG</sequence>
<dbReference type="NCBIfam" id="NF009521">
    <property type="entry name" value="PRK12882.1"/>
    <property type="match status" value="1"/>
</dbReference>
<feature type="transmembrane region" description="Helical" evidence="12">
    <location>
        <begin position="136"/>
        <end position="160"/>
    </location>
</feature>
<name>E1RJQ0_METP4</name>
<dbReference type="InterPro" id="IPR023547">
    <property type="entry name" value="DGGGP_synth"/>
</dbReference>
<dbReference type="PANTHER" id="PTHR42723">
    <property type="entry name" value="CHLOROPHYLL SYNTHASE"/>
    <property type="match status" value="1"/>
</dbReference>
<evidence type="ECO:0000256" key="9">
    <source>
        <dbReference type="ARBA" id="ARBA00023136"/>
    </source>
</evidence>
<proteinExistence type="inferred from homology"/>
<feature type="transmembrane region" description="Helical" evidence="12">
    <location>
        <begin position="16"/>
        <end position="36"/>
    </location>
</feature>
<keyword evidence="14" id="KW-1185">Reference proteome</keyword>
<comment type="similarity">
    <text evidence="12">Belongs to the UbiA prenyltransferase family. DGGGP synthase subfamily.</text>
</comment>
<dbReference type="HOGENOM" id="CLU_073311_1_1_2"/>
<feature type="transmembrane region" description="Helical" evidence="12">
    <location>
        <begin position="91"/>
        <end position="124"/>
    </location>
</feature>
<protein>
    <recommendedName>
        <fullName evidence="12">Digeranylgeranylglyceryl phosphate synthase</fullName>
        <shortName evidence="12">DGGGP synthase</shortName>
        <shortName evidence="12">DGGGPS</shortName>
        <ecNumber evidence="12">2.5.1.42</ecNumber>
    </recommendedName>
    <alternativeName>
        <fullName evidence="12">(S)-2,3-di-O-geranylgeranylglyceryl phosphate synthase</fullName>
    </alternativeName>
    <alternativeName>
        <fullName evidence="12">Geranylgeranylglycerol-phosphate geranylgeranyltransferase</fullName>
    </alternativeName>
</protein>
<evidence type="ECO:0000256" key="6">
    <source>
        <dbReference type="ARBA" id="ARBA00022842"/>
    </source>
</evidence>
<feature type="transmembrane region" description="Helical" evidence="12">
    <location>
        <begin position="270"/>
        <end position="289"/>
    </location>
</feature>
<gene>
    <name evidence="13" type="ordered locus">Mpet_0930</name>
</gene>
<dbReference type="Gene3D" id="1.10.357.140">
    <property type="entry name" value="UbiA prenyltransferase"/>
    <property type="match status" value="1"/>
</dbReference>
<dbReference type="eggNOG" id="arCOG00476">
    <property type="taxonomic scope" value="Archaea"/>
</dbReference>
<dbReference type="GO" id="GO:0005886">
    <property type="term" value="C:plasma membrane"/>
    <property type="evidence" value="ECO:0007669"/>
    <property type="project" value="UniProtKB-SubCell"/>
</dbReference>
<dbReference type="EMBL" id="CP002117">
    <property type="protein sequence ID" value="ADN35697.1"/>
    <property type="molecule type" value="Genomic_DNA"/>
</dbReference>
<feature type="transmembrane region" description="Helical" evidence="12">
    <location>
        <begin position="210"/>
        <end position="228"/>
    </location>
</feature>
<dbReference type="PANTHER" id="PTHR42723:SF1">
    <property type="entry name" value="CHLOROPHYLL SYNTHASE, CHLOROPLASTIC"/>
    <property type="match status" value="1"/>
</dbReference>
<evidence type="ECO:0000313" key="14">
    <source>
        <dbReference type="Proteomes" id="UP000006565"/>
    </source>
</evidence>
<comment type="function">
    <text evidence="12">Prenyltransferase that catalyzes the transfer of the geranylgeranyl moiety of geranylgeranyl diphosphate (GGPP) to the C2 hydroxyl of (S)-3-O-geranylgeranylglyceryl phosphate (GGGP). This reaction is the second ether-bond-formation step in the biosynthesis of archaeal membrane lipids.</text>
</comment>
<comment type="catalytic activity">
    <reaction evidence="12">
        <text>sn-3-O-(geranylgeranyl)glycerol 1-phosphate + (2E,6E,10E)-geranylgeranyl diphosphate = 2,3-bis-O-(geranylgeranyl)-sn-glycerol 1-phosphate + diphosphate</text>
        <dbReference type="Rhea" id="RHEA:18109"/>
        <dbReference type="ChEBI" id="CHEBI:33019"/>
        <dbReference type="ChEBI" id="CHEBI:57677"/>
        <dbReference type="ChEBI" id="CHEBI:58756"/>
        <dbReference type="ChEBI" id="CHEBI:58837"/>
        <dbReference type="EC" id="2.5.1.42"/>
    </reaction>
</comment>
<keyword evidence="8 12" id="KW-0443">Lipid metabolism</keyword>
<evidence type="ECO:0000313" key="13">
    <source>
        <dbReference type="EMBL" id="ADN35697.1"/>
    </source>
</evidence>
<dbReference type="RefSeq" id="WP_013328875.1">
    <property type="nucleotide sequence ID" value="NC_014507.1"/>
</dbReference>
<dbReference type="GO" id="GO:0047295">
    <property type="term" value="F:geranylgeranylglycerol-phosphate geranylgeranyltransferase activity"/>
    <property type="evidence" value="ECO:0007669"/>
    <property type="project" value="UniProtKB-UniRule"/>
</dbReference>
<feature type="transmembrane region" description="Helical" evidence="12">
    <location>
        <begin position="43"/>
        <end position="63"/>
    </location>
</feature>
<dbReference type="InterPro" id="IPR044878">
    <property type="entry name" value="UbiA_sf"/>
</dbReference>
<dbReference type="EC" id="2.5.1.42" evidence="12"/>
<dbReference type="Gene3D" id="1.20.120.1780">
    <property type="entry name" value="UbiA prenyltransferase"/>
    <property type="match status" value="1"/>
</dbReference>
<comment type="cofactor">
    <cofactor evidence="12">
        <name>Mg(2+)</name>
        <dbReference type="ChEBI" id="CHEBI:18420"/>
    </cofactor>
</comment>
<keyword evidence="6 12" id="KW-0460">Magnesium</keyword>
<keyword evidence="10 12" id="KW-0594">Phospholipid biosynthesis</keyword>
<dbReference type="Pfam" id="PF01040">
    <property type="entry name" value="UbiA"/>
    <property type="match status" value="1"/>
</dbReference>
<keyword evidence="4 12" id="KW-0808">Transferase</keyword>
<accession>E1RJQ0</accession>
<dbReference type="Proteomes" id="UP000006565">
    <property type="component" value="Chromosome"/>
</dbReference>
<keyword evidence="2 12" id="KW-1003">Cell membrane</keyword>
<comment type="pathway">
    <text evidence="12">Membrane lipid metabolism; glycerophospholipid metabolism.</text>
</comment>
<evidence type="ECO:0000256" key="3">
    <source>
        <dbReference type="ARBA" id="ARBA00022516"/>
    </source>
</evidence>
<dbReference type="CDD" id="cd13961">
    <property type="entry name" value="PT_UbiA_DGGGPS"/>
    <property type="match status" value="1"/>
</dbReference>
<evidence type="ECO:0000256" key="2">
    <source>
        <dbReference type="ARBA" id="ARBA00022475"/>
    </source>
</evidence>
<keyword evidence="5 12" id="KW-0812">Transmembrane</keyword>
<dbReference type="GO" id="GO:0000287">
    <property type="term" value="F:magnesium ion binding"/>
    <property type="evidence" value="ECO:0007669"/>
    <property type="project" value="UniProtKB-UniRule"/>
</dbReference>
<dbReference type="AlphaFoldDB" id="E1RJQ0"/>
<evidence type="ECO:0000256" key="12">
    <source>
        <dbReference type="HAMAP-Rule" id="MF_01286"/>
    </source>
</evidence>
<dbReference type="OrthoDB" id="11851at2157"/>
<dbReference type="InterPro" id="IPR000537">
    <property type="entry name" value="UbiA_prenyltransferase"/>
</dbReference>
<evidence type="ECO:0000256" key="1">
    <source>
        <dbReference type="ARBA" id="ARBA00004651"/>
    </source>
</evidence>
<keyword evidence="9 12" id="KW-0472">Membrane</keyword>
<evidence type="ECO:0000256" key="7">
    <source>
        <dbReference type="ARBA" id="ARBA00022989"/>
    </source>
</evidence>
<dbReference type="HAMAP" id="MF_01286">
    <property type="entry name" value="DGGGP_synth"/>
    <property type="match status" value="1"/>
</dbReference>
<dbReference type="GeneID" id="9743390"/>
<evidence type="ECO:0000256" key="8">
    <source>
        <dbReference type="ARBA" id="ARBA00023098"/>
    </source>
</evidence>
<evidence type="ECO:0000256" key="4">
    <source>
        <dbReference type="ARBA" id="ARBA00022679"/>
    </source>
</evidence>
<dbReference type="GO" id="GO:0046474">
    <property type="term" value="P:glycerophospholipid biosynthetic process"/>
    <property type="evidence" value="ECO:0007669"/>
    <property type="project" value="UniProtKB-UniRule"/>
</dbReference>
<keyword evidence="3 12" id="KW-0444">Lipid biosynthesis</keyword>
<dbReference type="UniPathway" id="UPA00940"/>
<comment type="subcellular location">
    <subcellularLocation>
        <location evidence="1 12">Cell membrane</location>
        <topology evidence="1 12">Multi-pass membrane protein</topology>
    </subcellularLocation>
</comment>
<organism evidence="13 14">
    <name type="scientific">Methanolacinia petrolearia (strain DSM 11571 / OCM 486 / SEBR 4847)</name>
    <name type="common">Methanoplanus petrolearius</name>
    <dbReference type="NCBI Taxonomy" id="679926"/>
    <lineage>
        <taxon>Archaea</taxon>
        <taxon>Methanobacteriati</taxon>
        <taxon>Methanobacteriota</taxon>
        <taxon>Stenosarchaea group</taxon>
        <taxon>Methanomicrobia</taxon>
        <taxon>Methanomicrobiales</taxon>
        <taxon>Methanomicrobiaceae</taxon>
        <taxon>Methanolacinia</taxon>
    </lineage>
</organism>